<dbReference type="InParanoid" id="A8NBR0"/>
<gene>
    <name evidence="2" type="ORF">CC1G_02520</name>
</gene>
<dbReference type="Proteomes" id="UP000001861">
    <property type="component" value="Unassembled WGS sequence"/>
</dbReference>
<dbReference type="VEuPathDB" id="FungiDB:CC1G_02520"/>
<evidence type="ECO:0000313" key="2">
    <source>
        <dbReference type="EMBL" id="EAU89631.1"/>
    </source>
</evidence>
<keyword evidence="3" id="KW-1185">Reference proteome</keyword>
<keyword evidence="1" id="KW-0472">Membrane</keyword>
<keyword evidence="1" id="KW-1133">Transmembrane helix</keyword>
<name>A8NBR0_COPC7</name>
<dbReference type="OMA" id="CSYEIDS"/>
<evidence type="ECO:0000313" key="3">
    <source>
        <dbReference type="Proteomes" id="UP000001861"/>
    </source>
</evidence>
<dbReference type="Gene3D" id="2.60.120.260">
    <property type="entry name" value="Galactose-binding domain-like"/>
    <property type="match status" value="1"/>
</dbReference>
<organism evidence="2 3">
    <name type="scientific">Coprinopsis cinerea (strain Okayama-7 / 130 / ATCC MYA-4618 / FGSC 9003)</name>
    <name type="common">Inky cap fungus</name>
    <name type="synonym">Hormographiella aspergillata</name>
    <dbReference type="NCBI Taxonomy" id="240176"/>
    <lineage>
        <taxon>Eukaryota</taxon>
        <taxon>Fungi</taxon>
        <taxon>Dikarya</taxon>
        <taxon>Basidiomycota</taxon>
        <taxon>Agaricomycotina</taxon>
        <taxon>Agaricomycetes</taxon>
        <taxon>Agaricomycetidae</taxon>
        <taxon>Agaricales</taxon>
        <taxon>Agaricineae</taxon>
        <taxon>Psathyrellaceae</taxon>
        <taxon>Coprinopsis</taxon>
    </lineage>
</organism>
<comment type="caution">
    <text evidence="2">The sequence shown here is derived from an EMBL/GenBank/DDBJ whole genome shotgun (WGS) entry which is preliminary data.</text>
</comment>
<reference evidence="2 3" key="1">
    <citation type="journal article" date="2010" name="Proc. Natl. Acad. Sci. U.S.A.">
        <title>Insights into evolution of multicellular fungi from the assembled chromosomes of the mushroom Coprinopsis cinerea (Coprinus cinereus).</title>
        <authorList>
            <person name="Stajich J.E."/>
            <person name="Wilke S.K."/>
            <person name="Ahren D."/>
            <person name="Au C.H."/>
            <person name="Birren B.W."/>
            <person name="Borodovsky M."/>
            <person name="Burns C."/>
            <person name="Canback B."/>
            <person name="Casselton L.A."/>
            <person name="Cheng C.K."/>
            <person name="Deng J."/>
            <person name="Dietrich F.S."/>
            <person name="Fargo D.C."/>
            <person name="Farman M.L."/>
            <person name="Gathman A.C."/>
            <person name="Goldberg J."/>
            <person name="Guigo R."/>
            <person name="Hoegger P.J."/>
            <person name="Hooker J.B."/>
            <person name="Huggins A."/>
            <person name="James T.Y."/>
            <person name="Kamada T."/>
            <person name="Kilaru S."/>
            <person name="Kodira C."/>
            <person name="Kues U."/>
            <person name="Kupfer D."/>
            <person name="Kwan H.S."/>
            <person name="Lomsadze A."/>
            <person name="Li W."/>
            <person name="Lilly W.W."/>
            <person name="Ma L.J."/>
            <person name="Mackey A.J."/>
            <person name="Manning G."/>
            <person name="Martin F."/>
            <person name="Muraguchi H."/>
            <person name="Natvig D.O."/>
            <person name="Palmerini H."/>
            <person name="Ramesh M.A."/>
            <person name="Rehmeyer C.J."/>
            <person name="Roe B.A."/>
            <person name="Shenoy N."/>
            <person name="Stanke M."/>
            <person name="Ter-Hovhannisyan V."/>
            <person name="Tunlid A."/>
            <person name="Velagapudi R."/>
            <person name="Vision T.J."/>
            <person name="Zeng Q."/>
            <person name="Zolan M.E."/>
            <person name="Pukkila P.J."/>
        </authorList>
    </citation>
    <scope>NUCLEOTIDE SEQUENCE [LARGE SCALE GENOMIC DNA]</scope>
    <source>
        <strain evidence="3">Okayama-7 / 130 / ATCC MYA-4618 / FGSC 9003</strain>
    </source>
</reference>
<accession>A8NBR0</accession>
<proteinExistence type="predicted"/>
<keyword evidence="1" id="KW-0812">Transmembrane</keyword>
<dbReference type="OrthoDB" id="2927144at2759"/>
<dbReference type="AlphaFoldDB" id="A8NBR0"/>
<dbReference type="GeneID" id="6008742"/>
<protein>
    <submittedName>
        <fullName evidence="2">Uncharacterized protein</fullName>
    </submittedName>
</protein>
<dbReference type="RefSeq" id="XP_001832258.1">
    <property type="nucleotide sequence ID" value="XM_001832206.2"/>
</dbReference>
<dbReference type="EMBL" id="AACS02000009">
    <property type="protein sequence ID" value="EAU89631.1"/>
    <property type="molecule type" value="Genomic_DNA"/>
</dbReference>
<dbReference type="KEGG" id="cci:CC1G_02520"/>
<evidence type="ECO:0000256" key="1">
    <source>
        <dbReference type="SAM" id="Phobius"/>
    </source>
</evidence>
<feature type="transmembrane region" description="Helical" evidence="1">
    <location>
        <begin position="297"/>
        <end position="317"/>
    </location>
</feature>
<sequence>MENPLTVIVDNASDKLGYNGGQWETEEAPNTFGGSQSVCFTDRPSGPSNVSFSFLGRSVEVYGTVDRSLVMKTVVNKAPYNPLDETAGAPTGRRGVKLFEAGLISGSHEVRLEPESGQLSIDYFIYSPVGKTKFNGEDLIFDDTHTSLNFTGPWTPMKVTDLPELPFNFTLLSTTQAGASFSFAFTGESISVFGGARPNAGRVSAEYTIDGSSPTSVVTTNRRESQDGWTLHQEYFKYEVKEKPDAEHILNVTVLEASEEQPFFLDYVIVRGNEHTEMAERRFKKTGSDLSSAGMKIGLVIMAIVVGILLWVGWTFYRKRRKAKGCE</sequence>